<accession>A0A2J6PSD1</accession>
<evidence type="ECO:0000313" key="3">
    <source>
        <dbReference type="Proteomes" id="UP000235672"/>
    </source>
</evidence>
<evidence type="ECO:0000313" key="2">
    <source>
        <dbReference type="EMBL" id="PMD16846.1"/>
    </source>
</evidence>
<dbReference type="InterPro" id="IPR028994">
    <property type="entry name" value="Integrin_alpha_N"/>
</dbReference>
<name>A0A2J6PSD1_9HELO</name>
<dbReference type="STRING" id="1745343.A0A2J6PSD1"/>
<feature type="signal peptide" evidence="1">
    <location>
        <begin position="1"/>
        <end position="23"/>
    </location>
</feature>
<dbReference type="EMBL" id="KZ613503">
    <property type="protein sequence ID" value="PMD16846.1"/>
    <property type="molecule type" value="Genomic_DNA"/>
</dbReference>
<feature type="chain" id="PRO_5014329605" evidence="1">
    <location>
        <begin position="24"/>
        <end position="314"/>
    </location>
</feature>
<evidence type="ECO:0000256" key="1">
    <source>
        <dbReference type="SAM" id="SignalP"/>
    </source>
</evidence>
<keyword evidence="1" id="KW-0732">Signal</keyword>
<keyword evidence="3" id="KW-1185">Reference proteome</keyword>
<proteinExistence type="predicted"/>
<dbReference type="Proteomes" id="UP000235672">
    <property type="component" value="Unassembled WGS sequence"/>
</dbReference>
<sequence>MLFNTKVITSLGCFSSLASSILAAALQSRSVTARGTPYTTRILDTGTTFSEENNGVWQLIDADGDGLPDLCYIKTSNTGTGTVEVHIASQNSHFQTRIWESGTTFNLETDGTWLLIPAKTGPKPDLAFIKTSNTATGKVEVHIATGASGYKTRTQETGTVFGEENNGIWKLYDYNGDGIPDLVYIKTSNTGTNSVEVHVAAGPNYSQFLLHTGTTFAPETDGFWQLAPYSSLGAEDLVFIKDANTGTKETEVHVASKASGYRTRVFEGGSAFAEEANGVWSLIDFNKDGVLDLTYIKYQNTGTGTVEVHVASGN</sequence>
<reference evidence="2 3" key="1">
    <citation type="submission" date="2016-05" db="EMBL/GenBank/DDBJ databases">
        <title>A degradative enzymes factory behind the ericoid mycorrhizal symbiosis.</title>
        <authorList>
            <consortium name="DOE Joint Genome Institute"/>
            <person name="Martino E."/>
            <person name="Morin E."/>
            <person name="Grelet G."/>
            <person name="Kuo A."/>
            <person name="Kohler A."/>
            <person name="Daghino S."/>
            <person name="Barry K."/>
            <person name="Choi C."/>
            <person name="Cichocki N."/>
            <person name="Clum A."/>
            <person name="Copeland A."/>
            <person name="Hainaut M."/>
            <person name="Haridas S."/>
            <person name="Labutti K."/>
            <person name="Lindquist E."/>
            <person name="Lipzen A."/>
            <person name="Khouja H.-R."/>
            <person name="Murat C."/>
            <person name="Ohm R."/>
            <person name="Olson A."/>
            <person name="Spatafora J."/>
            <person name="Veneault-Fourrey C."/>
            <person name="Henrissat B."/>
            <person name="Grigoriev I."/>
            <person name="Martin F."/>
            <person name="Perotto S."/>
        </authorList>
    </citation>
    <scope>NUCLEOTIDE SEQUENCE [LARGE SCALE GENOMIC DNA]</scope>
    <source>
        <strain evidence="2 3">UAMH 7357</strain>
    </source>
</reference>
<protein>
    <submittedName>
        <fullName evidence="2">Putative FG-GAP repeat protein</fullName>
    </submittedName>
</protein>
<gene>
    <name evidence="2" type="ORF">NA56DRAFT_579713</name>
</gene>
<dbReference type="AlphaFoldDB" id="A0A2J6PSD1"/>
<dbReference type="OrthoDB" id="674604at2759"/>
<dbReference type="SUPFAM" id="SSF69318">
    <property type="entry name" value="Integrin alpha N-terminal domain"/>
    <property type="match status" value="1"/>
</dbReference>
<organism evidence="2 3">
    <name type="scientific">Hyaloscypha hepaticicola</name>
    <dbReference type="NCBI Taxonomy" id="2082293"/>
    <lineage>
        <taxon>Eukaryota</taxon>
        <taxon>Fungi</taxon>
        <taxon>Dikarya</taxon>
        <taxon>Ascomycota</taxon>
        <taxon>Pezizomycotina</taxon>
        <taxon>Leotiomycetes</taxon>
        <taxon>Helotiales</taxon>
        <taxon>Hyaloscyphaceae</taxon>
        <taxon>Hyaloscypha</taxon>
    </lineage>
</organism>